<protein>
    <recommendedName>
        <fullName evidence="4">DUF2589 domain-containing protein</fullName>
    </recommendedName>
</protein>
<organism evidence="2 3">
    <name type="scientific">Vibrio penaeicida</name>
    <dbReference type="NCBI Taxonomy" id="104609"/>
    <lineage>
        <taxon>Bacteria</taxon>
        <taxon>Pseudomonadati</taxon>
        <taxon>Pseudomonadota</taxon>
        <taxon>Gammaproteobacteria</taxon>
        <taxon>Vibrionales</taxon>
        <taxon>Vibrionaceae</taxon>
        <taxon>Vibrio</taxon>
    </lineage>
</organism>
<dbReference type="EMBL" id="BSNX01000030">
    <property type="protein sequence ID" value="GLQ73451.1"/>
    <property type="molecule type" value="Genomic_DNA"/>
</dbReference>
<evidence type="ECO:0000256" key="1">
    <source>
        <dbReference type="SAM" id="MobiDB-lite"/>
    </source>
</evidence>
<dbReference type="InterPro" id="IPR024510">
    <property type="entry name" value="DUF2589"/>
</dbReference>
<evidence type="ECO:0000313" key="2">
    <source>
        <dbReference type="EMBL" id="GLQ73451.1"/>
    </source>
</evidence>
<gene>
    <name evidence="2" type="ORF">GCM10007932_28110</name>
</gene>
<proteinExistence type="predicted"/>
<name>A0AAV5NS41_9VIBR</name>
<feature type="region of interest" description="Disordered" evidence="1">
    <location>
        <begin position="115"/>
        <end position="156"/>
    </location>
</feature>
<keyword evidence="3" id="KW-1185">Reference proteome</keyword>
<comment type="caution">
    <text evidence="2">The sequence shown here is derived from an EMBL/GenBank/DDBJ whole genome shotgun (WGS) entry which is preliminary data.</text>
</comment>
<sequence>MNSNIASQFSGLPMKALIGAPLKAATDANAMIANAQTQFLLSTCFKRDKDNDEQLEPIMVNFTLSRSTIDQNGLMSEEPLKMDISIPLMTLIPLNSLALEKLTVAFSMEVKSSREIKNEKATERKRTDKRKNTSDHETETELHGTLAQSNQKADQQIGSAHASYEIMLEAGQLPLPNGITTILELFSKNITPIPTKK</sequence>
<dbReference type="Pfam" id="PF11655">
    <property type="entry name" value="DUF2589"/>
    <property type="match status" value="1"/>
</dbReference>
<reference evidence="3" key="1">
    <citation type="journal article" date="2019" name="Int. J. Syst. Evol. Microbiol.">
        <title>The Global Catalogue of Microorganisms (GCM) 10K type strain sequencing project: providing services to taxonomists for standard genome sequencing and annotation.</title>
        <authorList>
            <consortium name="The Broad Institute Genomics Platform"/>
            <consortium name="The Broad Institute Genome Sequencing Center for Infectious Disease"/>
            <person name="Wu L."/>
            <person name="Ma J."/>
        </authorList>
    </citation>
    <scope>NUCLEOTIDE SEQUENCE [LARGE SCALE GENOMIC DNA]</scope>
    <source>
        <strain evidence="3">NBRC 15640</strain>
    </source>
</reference>
<feature type="compositionally biased region" description="Basic and acidic residues" evidence="1">
    <location>
        <begin position="115"/>
        <end position="142"/>
    </location>
</feature>
<feature type="compositionally biased region" description="Polar residues" evidence="1">
    <location>
        <begin position="146"/>
        <end position="156"/>
    </location>
</feature>
<dbReference type="Proteomes" id="UP001156690">
    <property type="component" value="Unassembled WGS sequence"/>
</dbReference>
<evidence type="ECO:0008006" key="4">
    <source>
        <dbReference type="Google" id="ProtNLM"/>
    </source>
</evidence>
<evidence type="ECO:0000313" key="3">
    <source>
        <dbReference type="Proteomes" id="UP001156690"/>
    </source>
</evidence>
<accession>A0AAV5NS41</accession>
<dbReference type="RefSeq" id="WP_126606355.1">
    <property type="nucleotide sequence ID" value="NZ_AP025144.1"/>
</dbReference>
<dbReference type="AlphaFoldDB" id="A0AAV5NS41"/>